<evidence type="ECO:0000313" key="3">
    <source>
        <dbReference type="Proteomes" id="UP000175706"/>
    </source>
</evidence>
<dbReference type="SUPFAM" id="SSF69572">
    <property type="entry name" value="Activating enzymes of the ubiquitin-like proteins"/>
    <property type="match status" value="1"/>
</dbReference>
<accession>A0A1E8B043</accession>
<reference evidence="2 3" key="1">
    <citation type="submission" date="2016-05" db="EMBL/GenBank/DDBJ databases">
        <title>Bacillus thuringiensis and Bacillus weihenstephanensis as novel biocontrol agents of wilt causing Verticillium species.</title>
        <authorList>
            <person name="Hollensteiner J."/>
            <person name="Wemheuer F."/>
            <person name="Harting R."/>
            <person name="Kolarzyk A."/>
            <person name="Diaz-Valerio S."/>
            <person name="Poehlein A."/>
            <person name="Brzuszkiewicz E."/>
            <person name="Nesemann K."/>
            <person name="Braus-Stromeyer S."/>
            <person name="Braus G."/>
            <person name="Daniel R."/>
            <person name="Liesegang H."/>
        </authorList>
    </citation>
    <scope>NUCLEOTIDE SEQUENCE [LARGE SCALE GENOMIC DNA]</scope>
    <source>
        <strain evidence="2 3">GOE8</strain>
    </source>
</reference>
<dbReference type="Pfam" id="PF00899">
    <property type="entry name" value="ThiF"/>
    <property type="match status" value="1"/>
</dbReference>
<dbReference type="Gene3D" id="3.40.50.720">
    <property type="entry name" value="NAD(P)-binding Rossmann-like Domain"/>
    <property type="match status" value="1"/>
</dbReference>
<dbReference type="InterPro" id="IPR035985">
    <property type="entry name" value="Ubiquitin-activating_enz"/>
</dbReference>
<evidence type="ECO:0000259" key="1">
    <source>
        <dbReference type="Pfam" id="PF00899"/>
    </source>
</evidence>
<dbReference type="EMBL" id="LXLT01000067">
    <property type="protein sequence ID" value="OFD71847.1"/>
    <property type="molecule type" value="Genomic_DNA"/>
</dbReference>
<protein>
    <recommendedName>
        <fullName evidence="1">THIF-type NAD/FAD binding fold domain-containing protein</fullName>
    </recommendedName>
</protein>
<evidence type="ECO:0000313" key="2">
    <source>
        <dbReference type="EMBL" id="OFD71847.1"/>
    </source>
</evidence>
<dbReference type="PATRIC" id="fig|86662.25.peg.5248"/>
<dbReference type="GO" id="GO:0008641">
    <property type="term" value="F:ubiquitin-like modifier activating enzyme activity"/>
    <property type="evidence" value="ECO:0007669"/>
    <property type="project" value="InterPro"/>
</dbReference>
<gene>
    <name evidence="2" type="ORF">BWGOE8_51170</name>
</gene>
<proteinExistence type="predicted"/>
<sequence>MDKQISDVKTELEKLGFHFPKANIAVGRVPQDSDVSGFFIKVEISLDNFPVKQPSIKLVSINDREDLYKSIPVHWRHVDEWVGSNPENSQFHICCLHNWSAKQEYNGVFIYQRILDWLKSNIDEKWNPEEDLITWRILPQFSQSVIYIPQTFIKELEKSEVKTLFEVDMFHQPFTFKTGAQASPKNRGETYSYSQIDYNQSYHFFPEIKGDVEYNLLKNVMLREKHSKSRLHIIRLPSRSAFKTFYQLLIYIRNNTELTKIEKDVKNIVLFVMFKGDSGKMEFISFIVGREFFDRKKDFQTTILKIESIAQRESAVDLAVGLLGVGSLGSQVARLLVEKDVKKLILADYDRFSLENLGRHVLGSVHLGMSKTAALSHFLSMYYLKNNIIGVGSNKDIEVAEHADLLVVTVGDTQAYDKLAFQKLLNCNKPIIWAWTSENNILQEIIITTKSTGCLNCYYQKIIDDNELKQLQKLAKQEIAKYPKDEIDVCGNPHTSSLMERMVFLASQIVSIISYYSKNKSFKFDYVNYYWGMDDIIPTPLVGYLERNQSCFCN</sequence>
<dbReference type="AlphaFoldDB" id="A0A1E8B043"/>
<name>A0A1E8B043_BACMY</name>
<dbReference type="RefSeq" id="WP_070145436.1">
    <property type="nucleotide sequence ID" value="NZ_LXLT01000067.1"/>
</dbReference>
<dbReference type="Proteomes" id="UP000175706">
    <property type="component" value="Unassembled WGS sequence"/>
</dbReference>
<feature type="domain" description="THIF-type NAD/FAD binding fold" evidence="1">
    <location>
        <begin position="313"/>
        <end position="468"/>
    </location>
</feature>
<organism evidence="2 3">
    <name type="scientific">Bacillus mycoides</name>
    <dbReference type="NCBI Taxonomy" id="1405"/>
    <lineage>
        <taxon>Bacteria</taxon>
        <taxon>Bacillati</taxon>
        <taxon>Bacillota</taxon>
        <taxon>Bacilli</taxon>
        <taxon>Bacillales</taxon>
        <taxon>Bacillaceae</taxon>
        <taxon>Bacillus</taxon>
        <taxon>Bacillus cereus group</taxon>
    </lineage>
</organism>
<comment type="caution">
    <text evidence="2">The sequence shown here is derived from an EMBL/GenBank/DDBJ whole genome shotgun (WGS) entry which is preliminary data.</text>
</comment>
<dbReference type="InterPro" id="IPR000594">
    <property type="entry name" value="ThiF_NAD_FAD-bd"/>
</dbReference>